<evidence type="ECO:0000313" key="2">
    <source>
        <dbReference type="EMBL" id="GMG19676.1"/>
    </source>
</evidence>
<protein>
    <submittedName>
        <fullName evidence="2">Unnamed protein product</fullName>
    </submittedName>
</protein>
<keyword evidence="3" id="KW-1185">Reference proteome</keyword>
<proteinExistence type="predicted"/>
<evidence type="ECO:0000256" key="1">
    <source>
        <dbReference type="SAM" id="MobiDB-lite"/>
    </source>
</evidence>
<dbReference type="EMBL" id="BSXU01000177">
    <property type="protein sequence ID" value="GMG19676.1"/>
    <property type="molecule type" value="Genomic_DNA"/>
</dbReference>
<name>A0A9W6YRM1_AMBMO</name>
<dbReference type="Proteomes" id="UP001165063">
    <property type="component" value="Unassembled WGS sequence"/>
</dbReference>
<evidence type="ECO:0000313" key="3">
    <source>
        <dbReference type="Proteomes" id="UP001165063"/>
    </source>
</evidence>
<feature type="region of interest" description="Disordered" evidence="1">
    <location>
        <begin position="1"/>
        <end position="82"/>
    </location>
</feature>
<feature type="compositionally biased region" description="Low complexity" evidence="1">
    <location>
        <begin position="40"/>
        <end position="72"/>
    </location>
</feature>
<reference evidence="2" key="1">
    <citation type="submission" date="2023-04" db="EMBL/GenBank/DDBJ databases">
        <title>Ambrosiozyma monospora NBRC 1965.</title>
        <authorList>
            <person name="Ichikawa N."/>
            <person name="Sato H."/>
            <person name="Tonouchi N."/>
        </authorList>
    </citation>
    <scope>NUCLEOTIDE SEQUENCE</scope>
    <source>
        <strain evidence="2">NBRC 1965</strain>
    </source>
</reference>
<comment type="caution">
    <text evidence="2">The sequence shown here is derived from an EMBL/GenBank/DDBJ whole genome shotgun (WGS) entry which is preliminary data.</text>
</comment>
<organism evidence="2 3">
    <name type="scientific">Ambrosiozyma monospora</name>
    <name type="common">Yeast</name>
    <name type="synonym">Endomycopsis monosporus</name>
    <dbReference type="NCBI Taxonomy" id="43982"/>
    <lineage>
        <taxon>Eukaryota</taxon>
        <taxon>Fungi</taxon>
        <taxon>Dikarya</taxon>
        <taxon>Ascomycota</taxon>
        <taxon>Saccharomycotina</taxon>
        <taxon>Pichiomycetes</taxon>
        <taxon>Pichiales</taxon>
        <taxon>Pichiaceae</taxon>
        <taxon>Ambrosiozyma</taxon>
    </lineage>
</organism>
<gene>
    <name evidence="2" type="ORF">Amon01_000064900</name>
</gene>
<accession>A0A9W6YRM1</accession>
<feature type="compositionally biased region" description="Low complexity" evidence="1">
    <location>
        <begin position="15"/>
        <end position="31"/>
    </location>
</feature>
<sequence length="82" mass="8861">MRSHRQRTRHVSEFDSLMGSSDMGDTSSSIEESSRDDETSSITGSIHSAGSSSTGTTRQSSSVSGSSYMGRYSGKRNVLNYK</sequence>
<dbReference type="AlphaFoldDB" id="A0A9W6YRM1"/>